<dbReference type="Proteomes" id="UP000831068">
    <property type="component" value="Chromosome"/>
</dbReference>
<evidence type="ECO:0008006" key="3">
    <source>
        <dbReference type="Google" id="ProtNLM"/>
    </source>
</evidence>
<protein>
    <recommendedName>
        <fullName evidence="3">Lipoprotein</fullName>
    </recommendedName>
</protein>
<evidence type="ECO:0000313" key="1">
    <source>
        <dbReference type="EMBL" id="UOE39151.1"/>
    </source>
</evidence>
<reference evidence="1 2" key="1">
    <citation type="submission" date="2022-03" db="EMBL/GenBank/DDBJ databases">
        <title>Chryseobacterium sp. isolated from the Andong Sikhe.</title>
        <authorList>
            <person name="Won M."/>
            <person name="Kim S.-J."/>
            <person name="Kwon S.-W."/>
        </authorList>
    </citation>
    <scope>NUCLEOTIDE SEQUENCE [LARGE SCALE GENOMIC DNA]</scope>
    <source>
        <strain evidence="1 2">ADR-1</strain>
    </source>
</reference>
<keyword evidence="2" id="KW-1185">Reference proteome</keyword>
<accession>A0ABY4BN00</accession>
<sequence>MKVILIILGIIGILILIKSCIPKNENKFNDNSRPKLPAEKNEIVNDRIVIINGANYNDIKKALNQFCNTYNKENYQAIIRLTAISQNEFVLTFPYGINFTTFCFLINYLYYPNEIFYNANIKGWTTTKSNDEFISPDNSNKYVMLYIPSDDKKYDNVFLTTEDNKGYKLGFAVGGLKTLNVPKEYFVKNKYNVEDVKNKASEEIQ</sequence>
<dbReference type="RefSeq" id="WP_243577321.1">
    <property type="nucleotide sequence ID" value="NZ_CP094529.1"/>
</dbReference>
<dbReference type="EMBL" id="CP094529">
    <property type="protein sequence ID" value="UOE39151.1"/>
    <property type="molecule type" value="Genomic_DNA"/>
</dbReference>
<organism evidence="1 2">
    <name type="scientific">Chryseobacterium oryzae</name>
    <dbReference type="NCBI Taxonomy" id="2929799"/>
    <lineage>
        <taxon>Bacteria</taxon>
        <taxon>Pseudomonadati</taxon>
        <taxon>Bacteroidota</taxon>
        <taxon>Flavobacteriia</taxon>
        <taxon>Flavobacteriales</taxon>
        <taxon>Weeksellaceae</taxon>
        <taxon>Chryseobacterium group</taxon>
        <taxon>Chryseobacterium</taxon>
    </lineage>
</organism>
<evidence type="ECO:0000313" key="2">
    <source>
        <dbReference type="Proteomes" id="UP000831068"/>
    </source>
</evidence>
<proteinExistence type="predicted"/>
<name>A0ABY4BN00_9FLAO</name>
<gene>
    <name evidence="1" type="ORF">MTP08_05120</name>
</gene>